<dbReference type="AlphaFoldDB" id="C1DEN3"/>
<dbReference type="EMBL" id="CP001157">
    <property type="protein sequence ID" value="ACO78218.1"/>
    <property type="molecule type" value="Genomic_DNA"/>
</dbReference>
<evidence type="ECO:0000256" key="8">
    <source>
        <dbReference type="SAM" id="MobiDB-lite"/>
    </source>
</evidence>
<feature type="transmembrane region" description="Helical" evidence="7">
    <location>
        <begin position="130"/>
        <end position="147"/>
    </location>
</feature>
<proteinExistence type="inferred from homology"/>
<comment type="subcellular location">
    <subcellularLocation>
        <location evidence="7">Cell inner membrane</location>
        <topology evidence="7">Multi-pass membrane protein</topology>
    </subcellularLocation>
    <subcellularLocation>
        <location evidence="1">Cell membrane</location>
        <topology evidence="1">Multi-pass membrane protein</topology>
    </subcellularLocation>
</comment>
<dbReference type="SUPFAM" id="SSF82861">
    <property type="entry name" value="Mechanosensitive channel protein MscS (YggB), transmembrane region"/>
    <property type="match status" value="1"/>
</dbReference>
<dbReference type="InterPro" id="IPR049142">
    <property type="entry name" value="MS_channel_1st"/>
</dbReference>
<feature type="transmembrane region" description="Helical" evidence="7">
    <location>
        <begin position="58"/>
        <end position="81"/>
    </location>
</feature>
<evidence type="ECO:0000256" key="1">
    <source>
        <dbReference type="ARBA" id="ARBA00004651"/>
    </source>
</evidence>
<evidence type="ECO:0000256" key="3">
    <source>
        <dbReference type="ARBA" id="ARBA00022475"/>
    </source>
</evidence>
<dbReference type="Pfam" id="PF21088">
    <property type="entry name" value="MS_channel_1st"/>
    <property type="match status" value="1"/>
</dbReference>
<evidence type="ECO:0000259" key="9">
    <source>
        <dbReference type="Pfam" id="PF00924"/>
    </source>
</evidence>
<keyword evidence="7" id="KW-0406">Ion transport</keyword>
<dbReference type="InterPro" id="IPR023408">
    <property type="entry name" value="MscS_beta-dom_sf"/>
</dbReference>
<dbReference type="PANTHER" id="PTHR30221:SF1">
    <property type="entry name" value="SMALL-CONDUCTANCE MECHANOSENSITIVE CHANNEL"/>
    <property type="match status" value="1"/>
</dbReference>
<dbReference type="InterPro" id="IPR010920">
    <property type="entry name" value="LSM_dom_sf"/>
</dbReference>
<feature type="domain" description="Mechanosensitive ion channel MscS C-terminal" evidence="10">
    <location>
        <begin position="291"/>
        <end position="374"/>
    </location>
</feature>
<reference evidence="12 13" key="1">
    <citation type="journal article" date="2009" name="J. Bacteriol.">
        <title>Genome sequence of Azotobacter vinelandii, an obligate aerobe specialized to support diverse anaerobic metabolic processes.</title>
        <authorList>
            <person name="Setubal J.C."/>
            <person name="dos Santos P."/>
            <person name="Goldman B.S."/>
            <person name="Ertesvag H."/>
            <person name="Espin G."/>
            <person name="Rubio L.M."/>
            <person name="Valla S."/>
            <person name="Almeida N.F."/>
            <person name="Balasubramanian D."/>
            <person name="Cromes L."/>
            <person name="Curatti L."/>
            <person name="Du Z."/>
            <person name="Godsy E."/>
            <person name="Goodner B."/>
            <person name="Hellner-Burris K."/>
            <person name="Hernandez J.A."/>
            <person name="Houmiel K."/>
            <person name="Imperial J."/>
            <person name="Kennedy C."/>
            <person name="Larson T.J."/>
            <person name="Latreille P."/>
            <person name="Ligon L.S."/>
            <person name="Lu J."/>
            <person name="Maerk M."/>
            <person name="Miller N.M."/>
            <person name="Norton S."/>
            <person name="O'Carroll I.P."/>
            <person name="Paulsen I."/>
            <person name="Raulfs E.C."/>
            <person name="Roemer R."/>
            <person name="Rosser J."/>
            <person name="Segura D."/>
            <person name="Slater S."/>
            <person name="Stricklin S.L."/>
            <person name="Studholme D.J."/>
            <person name="Sun J."/>
            <person name="Viana C.J."/>
            <person name="Wallin E."/>
            <person name="Wang B."/>
            <person name="Wheeler C."/>
            <person name="Zhu H."/>
            <person name="Dean D.R."/>
            <person name="Dixon R."/>
            <person name="Wood D."/>
        </authorList>
    </citation>
    <scope>NUCLEOTIDE SEQUENCE [LARGE SCALE GENOMIC DNA]</scope>
    <source>
        <strain evidence="13">DJ / ATCC BAA-1303</strain>
    </source>
</reference>
<comment type="caution">
    <text evidence="7">Lacks conserved residue(s) required for the propagation of feature annotation.</text>
</comment>
<dbReference type="EnsemblBacteria" id="ACO78218">
    <property type="protein sequence ID" value="ACO78218"/>
    <property type="gene ID" value="Avin_20120"/>
</dbReference>
<feature type="transmembrane region" description="Helical" evidence="7">
    <location>
        <begin position="197"/>
        <end position="224"/>
    </location>
</feature>
<feature type="domain" description="Mechanosensitive ion channel transmembrane helices 2/3" evidence="11">
    <location>
        <begin position="176"/>
        <end position="216"/>
    </location>
</feature>
<dbReference type="Proteomes" id="UP000002424">
    <property type="component" value="Chromosome"/>
</dbReference>
<dbReference type="OrthoDB" id="9775207at2"/>
<keyword evidence="6 7" id="KW-0472">Membrane</keyword>
<dbReference type="InterPro" id="IPR006685">
    <property type="entry name" value="MscS_channel_2nd"/>
</dbReference>
<dbReference type="STRING" id="322710.Avin_20120"/>
<accession>C1DEN3</accession>
<dbReference type="Gene3D" id="2.30.30.60">
    <property type="match status" value="1"/>
</dbReference>
<comment type="subunit">
    <text evidence="7">Homoheptamer.</text>
</comment>
<dbReference type="Pfam" id="PF00924">
    <property type="entry name" value="MS_channel_2nd"/>
    <property type="match status" value="1"/>
</dbReference>
<evidence type="ECO:0000256" key="7">
    <source>
        <dbReference type="RuleBase" id="RU369025"/>
    </source>
</evidence>
<dbReference type="eggNOG" id="COG0668">
    <property type="taxonomic scope" value="Bacteria"/>
</dbReference>
<keyword evidence="7" id="KW-0997">Cell inner membrane</keyword>
<dbReference type="InterPro" id="IPR011066">
    <property type="entry name" value="MscS_channel_C_sf"/>
</dbReference>
<dbReference type="PANTHER" id="PTHR30221">
    <property type="entry name" value="SMALL-CONDUCTANCE MECHANOSENSITIVE CHANNEL"/>
    <property type="match status" value="1"/>
</dbReference>
<keyword evidence="3" id="KW-1003">Cell membrane</keyword>
<protein>
    <recommendedName>
        <fullName evidence="7">Small-conductance mechanosensitive channel</fullName>
    </recommendedName>
</protein>
<feature type="domain" description="Mechanosensitive ion channel MscS" evidence="9">
    <location>
        <begin position="218"/>
        <end position="284"/>
    </location>
</feature>
<evidence type="ECO:0000256" key="5">
    <source>
        <dbReference type="ARBA" id="ARBA00022989"/>
    </source>
</evidence>
<feature type="region of interest" description="Disordered" evidence="8">
    <location>
        <begin position="395"/>
        <end position="418"/>
    </location>
</feature>
<evidence type="ECO:0000256" key="2">
    <source>
        <dbReference type="ARBA" id="ARBA00008017"/>
    </source>
</evidence>
<dbReference type="SUPFAM" id="SSF50182">
    <property type="entry name" value="Sm-like ribonucleoproteins"/>
    <property type="match status" value="1"/>
</dbReference>
<dbReference type="InterPro" id="IPR011014">
    <property type="entry name" value="MscS_channel_TM-2"/>
</dbReference>
<feature type="transmembrane region" description="Helical" evidence="7">
    <location>
        <begin position="93"/>
        <end position="118"/>
    </location>
</feature>
<evidence type="ECO:0000256" key="4">
    <source>
        <dbReference type="ARBA" id="ARBA00022692"/>
    </source>
</evidence>
<comment type="function">
    <text evidence="7">Mechanosensitive channel that participates in the regulation of osmotic pressure changes within the cell, opening in response to stretch forces in the membrane lipid bilayer, without the need for other proteins. Contributes to normal resistance to hypoosmotic shock. Forms an ion channel of 1.0 nanosiemens conductance with a slight preference for anions.</text>
</comment>
<dbReference type="InterPro" id="IPR049278">
    <property type="entry name" value="MS_channel_C"/>
</dbReference>
<keyword evidence="7" id="KW-0407">Ion channel</keyword>
<evidence type="ECO:0000313" key="13">
    <source>
        <dbReference type="Proteomes" id="UP000002424"/>
    </source>
</evidence>
<sequence length="418" mass="46636">MPSCRKGELPGSAVTEKRTTLFSYLIALLGGFHAMNWTELNWQELDWQTLLNESLWTNLALLLAVTLASYWLLRGILGIVGRRMRTLAARGRFYGFIAEMLAHTSRLLVFAFSLLIGLKVAELSPRWEDMLSHGWFIALAFQLALWLDTGIRLWMDSLAHNGRVRNPVTTAIIGIIFRVLIWAMMLLSILANLGVNITAMVASLGIGGIAIALAVQTVLGDILASLSIGMDKPFEVGDFVVFGDVAGTIEHIGMKTTRIRSLSGEQIVCANSDMLTRTLHNYKRMDSRRIQFKFGIAYNTQVEKVREVAALVRRIIQGIEGTRFDRAHFLSFDESQLTFEVVYIVLSADYNRYMDIQQEINLGLLQGLREMQVRFAFPMRSIEFVGGVLPQVTVGGPPSGKPAANNGVVQRDGRGQRQ</sequence>
<dbReference type="SUPFAM" id="SSF82689">
    <property type="entry name" value="Mechanosensitive channel protein MscS (YggB), C-terminal domain"/>
    <property type="match status" value="1"/>
</dbReference>
<feature type="transmembrane region" description="Helical" evidence="7">
    <location>
        <begin position="21"/>
        <end position="38"/>
    </location>
</feature>
<evidence type="ECO:0000313" key="12">
    <source>
        <dbReference type="EMBL" id="ACO78218.1"/>
    </source>
</evidence>
<evidence type="ECO:0000259" key="11">
    <source>
        <dbReference type="Pfam" id="PF21088"/>
    </source>
</evidence>
<keyword evidence="13" id="KW-1185">Reference proteome</keyword>
<dbReference type="HOGENOM" id="CLU_037945_0_2_6"/>
<keyword evidence="5 7" id="KW-1133">Transmembrane helix</keyword>
<keyword evidence="7" id="KW-0813">Transport</keyword>
<keyword evidence="4 7" id="KW-0812">Transmembrane</keyword>
<dbReference type="Gene3D" id="1.10.287.1260">
    <property type="match status" value="1"/>
</dbReference>
<gene>
    <name evidence="12" type="ordered locus">Avin_20120</name>
</gene>
<organism evidence="12 13">
    <name type="scientific">Azotobacter vinelandii (strain DJ / ATCC BAA-1303)</name>
    <dbReference type="NCBI Taxonomy" id="322710"/>
    <lineage>
        <taxon>Bacteria</taxon>
        <taxon>Pseudomonadati</taxon>
        <taxon>Pseudomonadota</taxon>
        <taxon>Gammaproteobacteria</taxon>
        <taxon>Pseudomonadales</taxon>
        <taxon>Pseudomonadaceae</taxon>
        <taxon>Azotobacter</taxon>
    </lineage>
</organism>
<feature type="transmembrane region" description="Helical" evidence="7">
    <location>
        <begin position="168"/>
        <end position="191"/>
    </location>
</feature>
<dbReference type="InterPro" id="IPR045275">
    <property type="entry name" value="MscS_archaea/bacteria_type"/>
</dbReference>
<dbReference type="Pfam" id="PF21082">
    <property type="entry name" value="MS_channel_3rd"/>
    <property type="match status" value="1"/>
</dbReference>
<name>C1DEN3_AZOVD</name>
<comment type="similarity">
    <text evidence="2 7">Belongs to the MscS (TC 1.A.23) family.</text>
</comment>
<dbReference type="Gene3D" id="3.30.70.100">
    <property type="match status" value="1"/>
</dbReference>
<dbReference type="GO" id="GO:0005886">
    <property type="term" value="C:plasma membrane"/>
    <property type="evidence" value="ECO:0007669"/>
    <property type="project" value="UniProtKB-SubCell"/>
</dbReference>
<dbReference type="KEGG" id="avn:Avin_20120"/>
<evidence type="ECO:0000259" key="10">
    <source>
        <dbReference type="Pfam" id="PF21082"/>
    </source>
</evidence>
<dbReference type="GO" id="GO:0008381">
    <property type="term" value="F:mechanosensitive monoatomic ion channel activity"/>
    <property type="evidence" value="ECO:0007669"/>
    <property type="project" value="InterPro"/>
</dbReference>
<evidence type="ECO:0000256" key="6">
    <source>
        <dbReference type="ARBA" id="ARBA00023136"/>
    </source>
</evidence>